<feature type="transmembrane region" description="Helical" evidence="2">
    <location>
        <begin position="245"/>
        <end position="271"/>
    </location>
</feature>
<evidence type="ECO:0000256" key="2">
    <source>
        <dbReference type="SAM" id="Phobius"/>
    </source>
</evidence>
<feature type="transmembrane region" description="Helical" evidence="2">
    <location>
        <begin position="111"/>
        <end position="130"/>
    </location>
</feature>
<feature type="transmembrane region" description="Helical" evidence="2">
    <location>
        <begin position="26"/>
        <end position="49"/>
    </location>
</feature>
<keyword evidence="2" id="KW-0472">Membrane</keyword>
<dbReference type="GeneID" id="97672628"/>
<keyword evidence="2" id="KW-0812">Transmembrane</keyword>
<proteinExistence type="predicted"/>
<feature type="transmembrane region" description="Helical" evidence="2">
    <location>
        <begin position="187"/>
        <end position="206"/>
    </location>
</feature>
<dbReference type="Pfam" id="PF09948">
    <property type="entry name" value="PpoB2"/>
    <property type="match status" value="1"/>
</dbReference>
<dbReference type="AlphaFoldDB" id="A0A0M6ZJE4"/>
<dbReference type="STRING" id="311410.LA5095_05357"/>
<keyword evidence="2" id="KW-1133">Transmembrane helix</keyword>
<evidence type="ECO:0000313" key="4">
    <source>
        <dbReference type="Proteomes" id="UP000049983"/>
    </source>
</evidence>
<name>A0A0M6ZJE4_9HYPH</name>
<dbReference type="Proteomes" id="UP000049983">
    <property type="component" value="Unassembled WGS sequence"/>
</dbReference>
<feature type="region of interest" description="Disordered" evidence="1">
    <location>
        <begin position="1"/>
        <end position="20"/>
    </location>
</feature>
<reference evidence="4" key="1">
    <citation type="submission" date="2015-07" db="EMBL/GenBank/DDBJ databases">
        <authorList>
            <person name="Rodrigo-Torres Lidia"/>
            <person name="Arahal R.David."/>
        </authorList>
    </citation>
    <scope>NUCLEOTIDE SEQUENCE [LARGE SCALE GENOMIC DNA]</scope>
    <source>
        <strain evidence="4">CECT 5096</strain>
    </source>
</reference>
<evidence type="ECO:0000313" key="3">
    <source>
        <dbReference type="EMBL" id="CTQ77959.1"/>
    </source>
</evidence>
<feature type="transmembrane region" description="Helical" evidence="2">
    <location>
        <begin position="151"/>
        <end position="175"/>
    </location>
</feature>
<evidence type="ECO:0000256" key="1">
    <source>
        <dbReference type="SAM" id="MobiDB-lite"/>
    </source>
</evidence>
<accession>A0A0M6ZJE4</accession>
<sequence length="308" mass="33408">MSITTATTTTGSHDQQRKRPAGAGTWPFVLLLVATLSVSGWAYLVAMIADMVPAMDMAEAGPGMEIFNQFNLFKGLSAETRAALAVLCLPAGATFGMPTQAMTAIDLAKVFLMWAMMSMAMMLPTSIPMLKAYTDWIDSREGPDQRAFWPVFGSTFGYLSVWFGYAVIATVAQWLLFMTGGLNDMMAPASLALTTSVLFAAGVYQFTPAKRSCLQRCWYPRWVFSADSGKSTILSGYREGLVQGWACLGCCWAVMTVMFAVGLMNIVWIALLGGVMALEKAVPNRVFPAAIGAFLLVWAGFLTVAIYF</sequence>
<dbReference type="EMBL" id="CXWC01000014">
    <property type="protein sequence ID" value="CTQ77959.1"/>
    <property type="molecule type" value="Genomic_DNA"/>
</dbReference>
<protein>
    <submittedName>
        <fullName evidence="3">Putative metal-binding integral membrane protein</fullName>
    </submittedName>
</protein>
<dbReference type="OrthoDB" id="164118at2"/>
<gene>
    <name evidence="3" type="ORF">LA5096_05375</name>
</gene>
<feature type="compositionally biased region" description="Low complexity" evidence="1">
    <location>
        <begin position="1"/>
        <end position="10"/>
    </location>
</feature>
<keyword evidence="4" id="KW-1185">Reference proteome</keyword>
<dbReference type="RefSeq" id="WP_055120646.1">
    <property type="nucleotide sequence ID" value="NZ_CXWA01000010.1"/>
</dbReference>
<dbReference type="InterPro" id="IPR018688">
    <property type="entry name" value="PpoB2-like"/>
</dbReference>
<feature type="transmembrane region" description="Helical" evidence="2">
    <location>
        <begin position="286"/>
        <end position="307"/>
    </location>
</feature>
<organism evidence="3 4">
    <name type="scientific">Roseibium album</name>
    <dbReference type="NCBI Taxonomy" id="311410"/>
    <lineage>
        <taxon>Bacteria</taxon>
        <taxon>Pseudomonadati</taxon>
        <taxon>Pseudomonadota</taxon>
        <taxon>Alphaproteobacteria</taxon>
        <taxon>Hyphomicrobiales</taxon>
        <taxon>Stappiaceae</taxon>
        <taxon>Roseibium</taxon>
    </lineage>
</organism>